<gene>
    <name evidence="2" type="ORF">L596_017790</name>
</gene>
<name>A0A4U5N2X8_STECR</name>
<feature type="chain" id="PRO_5020756821" description="C-type lectin domain-containing protein" evidence="1">
    <location>
        <begin position="18"/>
        <end position="284"/>
    </location>
</feature>
<evidence type="ECO:0000313" key="3">
    <source>
        <dbReference type="Proteomes" id="UP000298663"/>
    </source>
</evidence>
<dbReference type="EMBL" id="AZBU02000005">
    <property type="protein sequence ID" value="TKR76681.1"/>
    <property type="molecule type" value="Genomic_DNA"/>
</dbReference>
<comment type="caution">
    <text evidence="2">The sequence shown here is derived from an EMBL/GenBank/DDBJ whole genome shotgun (WGS) entry which is preliminary data.</text>
</comment>
<dbReference type="AlphaFoldDB" id="A0A4U5N2X8"/>
<accession>A0A4U5N2X8</accession>
<keyword evidence="3" id="KW-1185">Reference proteome</keyword>
<keyword evidence="1" id="KW-0732">Signal</keyword>
<dbReference type="Proteomes" id="UP000298663">
    <property type="component" value="Unassembled WGS sequence"/>
</dbReference>
<organism evidence="2 3">
    <name type="scientific">Steinernema carpocapsae</name>
    <name type="common">Entomopathogenic nematode</name>
    <dbReference type="NCBI Taxonomy" id="34508"/>
    <lineage>
        <taxon>Eukaryota</taxon>
        <taxon>Metazoa</taxon>
        <taxon>Ecdysozoa</taxon>
        <taxon>Nematoda</taxon>
        <taxon>Chromadorea</taxon>
        <taxon>Rhabditida</taxon>
        <taxon>Tylenchina</taxon>
        <taxon>Panagrolaimomorpha</taxon>
        <taxon>Strongyloidoidea</taxon>
        <taxon>Steinernematidae</taxon>
        <taxon>Steinernema</taxon>
    </lineage>
</organism>
<reference evidence="2 3" key="2">
    <citation type="journal article" date="2019" name="G3 (Bethesda)">
        <title>Hybrid Assembly of the Genome of the Entomopathogenic Nematode Steinernema carpocapsae Identifies the X-Chromosome.</title>
        <authorList>
            <person name="Serra L."/>
            <person name="Macchietto M."/>
            <person name="Macias-Munoz A."/>
            <person name="McGill C.J."/>
            <person name="Rodriguez I.M."/>
            <person name="Rodriguez B."/>
            <person name="Murad R."/>
            <person name="Mortazavi A."/>
        </authorList>
    </citation>
    <scope>NUCLEOTIDE SEQUENCE [LARGE SCALE GENOMIC DNA]</scope>
    <source>
        <strain evidence="2 3">ALL</strain>
    </source>
</reference>
<sequence>MKAGGLVLLCLVPVALADLFMRRIPNNIMPVGELRDLKNADSPYECAKLWYNDPPSVFSYDKDDKGCYGHDNVTTAVKSDNTGYLLVKKDGSEDTVCNWDIQDDLVKTSKQTVVVKRLLIAGTTFLVPCMKGWSKFESLRKIHCFHIVANGEQKNFTEVTKFVAEGCKYLSIPYKAYPAAISSDGEEEFIAKTFYSQLRDVNKKRGLLMGYAYEDITADNSENCVNLNKWKPIAGGKQITKWAENQPNECYGAVFIFGENGKCKIWTLPVLYRMLSIFRGVEIL</sequence>
<proteinExistence type="predicted"/>
<dbReference type="Gene3D" id="3.10.100.10">
    <property type="entry name" value="Mannose-Binding Protein A, subunit A"/>
    <property type="match status" value="1"/>
</dbReference>
<feature type="signal peptide" evidence="1">
    <location>
        <begin position="1"/>
        <end position="17"/>
    </location>
</feature>
<protein>
    <recommendedName>
        <fullName evidence="4">C-type lectin domain-containing protein</fullName>
    </recommendedName>
</protein>
<evidence type="ECO:0000256" key="1">
    <source>
        <dbReference type="SAM" id="SignalP"/>
    </source>
</evidence>
<evidence type="ECO:0000313" key="2">
    <source>
        <dbReference type="EMBL" id="TKR76681.1"/>
    </source>
</evidence>
<dbReference type="InterPro" id="IPR016186">
    <property type="entry name" value="C-type_lectin-like/link_sf"/>
</dbReference>
<evidence type="ECO:0008006" key="4">
    <source>
        <dbReference type="Google" id="ProtNLM"/>
    </source>
</evidence>
<reference evidence="2 3" key="1">
    <citation type="journal article" date="2015" name="Genome Biol.">
        <title>Comparative genomics of Steinernema reveals deeply conserved gene regulatory networks.</title>
        <authorList>
            <person name="Dillman A.R."/>
            <person name="Macchietto M."/>
            <person name="Porter C.F."/>
            <person name="Rogers A."/>
            <person name="Williams B."/>
            <person name="Antoshechkin I."/>
            <person name="Lee M.M."/>
            <person name="Goodwin Z."/>
            <person name="Lu X."/>
            <person name="Lewis E.E."/>
            <person name="Goodrich-Blair H."/>
            <person name="Stock S.P."/>
            <person name="Adams B.J."/>
            <person name="Sternberg P.W."/>
            <person name="Mortazavi A."/>
        </authorList>
    </citation>
    <scope>NUCLEOTIDE SEQUENCE [LARGE SCALE GENOMIC DNA]</scope>
    <source>
        <strain evidence="2 3">ALL</strain>
    </source>
</reference>